<comment type="caution">
    <text evidence="10">The sequence shown here is derived from an EMBL/GenBank/DDBJ whole genome shotgun (WGS) entry which is preliminary data.</text>
</comment>
<keyword evidence="8" id="KW-0812">Transmembrane</keyword>
<evidence type="ECO:0000256" key="6">
    <source>
        <dbReference type="ARBA" id="ARBA00022840"/>
    </source>
</evidence>
<dbReference type="Pfam" id="PF00069">
    <property type="entry name" value="Pkinase"/>
    <property type="match status" value="1"/>
</dbReference>
<accession>A0A8J3L2B8</accession>
<keyword evidence="4 7" id="KW-0547">Nucleotide-binding</keyword>
<dbReference type="EC" id="2.7.11.1" evidence="1"/>
<evidence type="ECO:0000256" key="3">
    <source>
        <dbReference type="ARBA" id="ARBA00022679"/>
    </source>
</evidence>
<keyword evidence="2" id="KW-0723">Serine/threonine-protein kinase</keyword>
<keyword evidence="8" id="KW-0472">Membrane</keyword>
<dbReference type="Proteomes" id="UP000630887">
    <property type="component" value="Unassembled WGS sequence"/>
</dbReference>
<keyword evidence="11" id="KW-1185">Reference proteome</keyword>
<reference evidence="10 11" key="1">
    <citation type="submission" date="2021-01" db="EMBL/GenBank/DDBJ databases">
        <title>Whole genome shotgun sequence of Catellatospora coxensis NBRC 107359.</title>
        <authorList>
            <person name="Komaki H."/>
            <person name="Tamura T."/>
        </authorList>
    </citation>
    <scope>NUCLEOTIDE SEQUENCE [LARGE SCALE GENOMIC DNA]</scope>
    <source>
        <strain evidence="10 11">NBRC 107359</strain>
    </source>
</reference>
<feature type="transmembrane region" description="Helical" evidence="8">
    <location>
        <begin position="303"/>
        <end position="327"/>
    </location>
</feature>
<keyword evidence="5" id="KW-0418">Kinase</keyword>
<dbReference type="SUPFAM" id="SSF56112">
    <property type="entry name" value="Protein kinase-like (PK-like)"/>
    <property type="match status" value="1"/>
</dbReference>
<dbReference type="InterPro" id="IPR000719">
    <property type="entry name" value="Prot_kinase_dom"/>
</dbReference>
<keyword evidence="6 7" id="KW-0067">ATP-binding</keyword>
<evidence type="ECO:0000256" key="7">
    <source>
        <dbReference type="PROSITE-ProRule" id="PRU10141"/>
    </source>
</evidence>
<evidence type="ECO:0000256" key="4">
    <source>
        <dbReference type="ARBA" id="ARBA00022741"/>
    </source>
</evidence>
<dbReference type="Gene3D" id="3.30.200.20">
    <property type="entry name" value="Phosphorylase Kinase, domain 1"/>
    <property type="match status" value="1"/>
</dbReference>
<evidence type="ECO:0000256" key="1">
    <source>
        <dbReference type="ARBA" id="ARBA00012513"/>
    </source>
</evidence>
<gene>
    <name evidence="10" type="ORF">Cco03nite_20700</name>
</gene>
<evidence type="ECO:0000256" key="5">
    <source>
        <dbReference type="ARBA" id="ARBA00022777"/>
    </source>
</evidence>
<keyword evidence="3" id="KW-0808">Transferase</keyword>
<feature type="domain" description="Protein kinase" evidence="9">
    <location>
        <begin position="12"/>
        <end position="269"/>
    </location>
</feature>
<dbReference type="PROSITE" id="PS00107">
    <property type="entry name" value="PROTEIN_KINASE_ATP"/>
    <property type="match status" value="1"/>
</dbReference>
<dbReference type="SMART" id="SM00220">
    <property type="entry name" value="S_TKc"/>
    <property type="match status" value="1"/>
</dbReference>
<dbReference type="EMBL" id="BONI01000014">
    <property type="protein sequence ID" value="GIG05370.1"/>
    <property type="molecule type" value="Genomic_DNA"/>
</dbReference>
<dbReference type="GO" id="GO:0004674">
    <property type="term" value="F:protein serine/threonine kinase activity"/>
    <property type="evidence" value="ECO:0007669"/>
    <property type="project" value="UniProtKB-KW"/>
</dbReference>
<evidence type="ECO:0000313" key="11">
    <source>
        <dbReference type="Proteomes" id="UP000630887"/>
    </source>
</evidence>
<dbReference type="PANTHER" id="PTHR43289:SF6">
    <property type="entry name" value="SERINE_THREONINE-PROTEIN KINASE NEKL-3"/>
    <property type="match status" value="1"/>
</dbReference>
<dbReference type="AlphaFoldDB" id="A0A8J3L2B8"/>
<feature type="binding site" evidence="7">
    <location>
        <position position="41"/>
    </location>
    <ligand>
        <name>ATP</name>
        <dbReference type="ChEBI" id="CHEBI:30616"/>
    </ligand>
</feature>
<dbReference type="InterPro" id="IPR011009">
    <property type="entry name" value="Kinase-like_dom_sf"/>
</dbReference>
<protein>
    <recommendedName>
        <fullName evidence="1">non-specific serine/threonine protein kinase</fullName>
        <ecNumber evidence="1">2.7.11.1</ecNumber>
    </recommendedName>
</protein>
<dbReference type="InterPro" id="IPR017441">
    <property type="entry name" value="Protein_kinase_ATP_BS"/>
</dbReference>
<dbReference type="RefSeq" id="WP_203691614.1">
    <property type="nucleotide sequence ID" value="NZ_BAAALC010000021.1"/>
</dbReference>
<dbReference type="InterPro" id="IPR008271">
    <property type="entry name" value="Ser/Thr_kinase_AS"/>
</dbReference>
<evidence type="ECO:0000259" key="9">
    <source>
        <dbReference type="PROSITE" id="PS50011"/>
    </source>
</evidence>
<dbReference type="CDD" id="cd14014">
    <property type="entry name" value="STKc_PknB_like"/>
    <property type="match status" value="1"/>
</dbReference>
<proteinExistence type="predicted"/>
<name>A0A8J3L2B8_9ACTN</name>
<keyword evidence="8" id="KW-1133">Transmembrane helix</keyword>
<evidence type="ECO:0000256" key="8">
    <source>
        <dbReference type="SAM" id="Phobius"/>
    </source>
</evidence>
<evidence type="ECO:0000256" key="2">
    <source>
        <dbReference type="ARBA" id="ARBA00022527"/>
    </source>
</evidence>
<sequence length="474" mass="49305">MHSPGALLGGRYRLEGRIGAGGMGEVWRATDTVLGRVVAVKTVLPALLDDPGFVRRFLAEARAMAGVRHRGVVTIHDYHGDGGGAYLVMEYVEGEPLSQTLARQGRLTVEATLAVVAQIAEALQAVHDGRIVHRDVKPGNLLVCRDGTVVLTDFGIARAQDHTALTTPGGILGTPSYLAPEQVLGRPADARSDVYALGVVAYECLAGRRPFTGENPFAVAMQRVAQPPPPLGPDVPAPVAALVERALEVDPEQRWPSAAALAEAARGVLGGASPAVAAPSRGPHASTGVGPGRSGRIAALRRIPVLAAAAVALVVLVGGGLAGWAVWGDTGPRWAAPDGSITDQRVPAGYVACGAAACPPAPECWGGLTLSGGTAHRPRRITCDQPHYWETVVVGALPDGAEFVGQEELMKRADVAALCSAQAVAQRTRDGSATVGWRREAWPIQVDRDTWLLYCLAGRPEGGETTGSVFEAAG</sequence>
<dbReference type="FunFam" id="1.10.510.10:FF:000021">
    <property type="entry name" value="Serine/threonine protein kinase"/>
    <property type="match status" value="1"/>
</dbReference>
<dbReference type="GO" id="GO:0005524">
    <property type="term" value="F:ATP binding"/>
    <property type="evidence" value="ECO:0007669"/>
    <property type="project" value="UniProtKB-UniRule"/>
</dbReference>
<organism evidence="10 11">
    <name type="scientific">Catellatospora coxensis</name>
    <dbReference type="NCBI Taxonomy" id="310354"/>
    <lineage>
        <taxon>Bacteria</taxon>
        <taxon>Bacillati</taxon>
        <taxon>Actinomycetota</taxon>
        <taxon>Actinomycetes</taxon>
        <taxon>Micromonosporales</taxon>
        <taxon>Micromonosporaceae</taxon>
        <taxon>Catellatospora</taxon>
    </lineage>
</organism>
<dbReference type="PROSITE" id="PS50011">
    <property type="entry name" value="PROTEIN_KINASE_DOM"/>
    <property type="match status" value="1"/>
</dbReference>
<evidence type="ECO:0000313" key="10">
    <source>
        <dbReference type="EMBL" id="GIG05370.1"/>
    </source>
</evidence>
<dbReference type="PROSITE" id="PS00108">
    <property type="entry name" value="PROTEIN_KINASE_ST"/>
    <property type="match status" value="1"/>
</dbReference>
<dbReference type="Gene3D" id="1.10.510.10">
    <property type="entry name" value="Transferase(Phosphotransferase) domain 1"/>
    <property type="match status" value="1"/>
</dbReference>
<dbReference type="PANTHER" id="PTHR43289">
    <property type="entry name" value="MITOGEN-ACTIVATED PROTEIN KINASE KINASE KINASE 20-RELATED"/>
    <property type="match status" value="1"/>
</dbReference>